<feature type="region of interest" description="Disordered" evidence="1">
    <location>
        <begin position="16"/>
        <end position="35"/>
    </location>
</feature>
<proteinExistence type="predicted"/>
<reference evidence="2" key="1">
    <citation type="submission" date="2015-12" db="EMBL/GenBank/DDBJ databases">
        <title>Update maize B73 reference genome by single molecule sequencing technologies.</title>
        <authorList>
            <consortium name="Maize Genome Sequencing Project"/>
            <person name="Ware D."/>
        </authorList>
    </citation>
    <scope>NUCLEOTIDE SEQUENCE</scope>
    <source>
        <tissue evidence="2">Seedling</tissue>
    </source>
</reference>
<gene>
    <name evidence="2" type="ORF">ZEAMMB73_Zm00001d017880</name>
</gene>
<feature type="non-terminal residue" evidence="2">
    <location>
        <position position="176"/>
    </location>
</feature>
<organism evidence="2">
    <name type="scientific">Zea mays</name>
    <name type="common">Maize</name>
    <dbReference type="NCBI Taxonomy" id="4577"/>
    <lineage>
        <taxon>Eukaryota</taxon>
        <taxon>Viridiplantae</taxon>
        <taxon>Streptophyta</taxon>
        <taxon>Embryophyta</taxon>
        <taxon>Tracheophyta</taxon>
        <taxon>Spermatophyta</taxon>
        <taxon>Magnoliopsida</taxon>
        <taxon>Liliopsida</taxon>
        <taxon>Poales</taxon>
        <taxon>Poaceae</taxon>
        <taxon>PACMAD clade</taxon>
        <taxon>Panicoideae</taxon>
        <taxon>Andropogonodae</taxon>
        <taxon>Andropogoneae</taxon>
        <taxon>Tripsacinae</taxon>
        <taxon>Zea</taxon>
    </lineage>
</organism>
<dbReference type="EMBL" id="CM000781">
    <property type="protein sequence ID" value="AQK74395.1"/>
    <property type="molecule type" value="Genomic_DNA"/>
</dbReference>
<protein>
    <submittedName>
        <fullName evidence="2">Putative amino acid permease 7</fullName>
    </submittedName>
</protein>
<feature type="compositionally biased region" description="Basic residues" evidence="1">
    <location>
        <begin position="16"/>
        <end position="28"/>
    </location>
</feature>
<evidence type="ECO:0000256" key="1">
    <source>
        <dbReference type="SAM" id="MobiDB-lite"/>
    </source>
</evidence>
<dbReference type="AlphaFoldDB" id="A0A1D6HIR7"/>
<feature type="region of interest" description="Disordered" evidence="1">
    <location>
        <begin position="45"/>
        <end position="70"/>
    </location>
</feature>
<feature type="compositionally biased region" description="Basic residues" evidence="1">
    <location>
        <begin position="46"/>
        <end position="55"/>
    </location>
</feature>
<name>A0A1D6HIR7_MAIZE</name>
<sequence length="176" mass="19773">MGQPPHRLRLLRALLAHRPRQPRHRSPPPRRLPGVHAAGVRVRGPQVRRRGHGRRGAAAAGAGRAPRERERVQAVLPHGVRGGDHGAGRLVPLLQPDHRAARLLHLLAARRLLPRRDVPHEEQGGAVDQPVARHPCVQPRLPAHQRVRLRRLCGWRVRVGDELIQTLQMQLPATFR</sequence>
<accession>A0A1D6HIR7</accession>
<evidence type="ECO:0000313" key="2">
    <source>
        <dbReference type="EMBL" id="AQK74395.1"/>
    </source>
</evidence>